<name>A0A4S8ES43_9BURK</name>
<dbReference type="EMBL" id="STFG01000027">
    <property type="protein sequence ID" value="THT97572.1"/>
    <property type="molecule type" value="Genomic_DNA"/>
</dbReference>
<proteinExistence type="inferred from homology"/>
<dbReference type="RefSeq" id="WP_136574711.1">
    <property type="nucleotide sequence ID" value="NZ_STFG01000027.1"/>
</dbReference>
<evidence type="ECO:0000259" key="2">
    <source>
        <dbReference type="SMART" id="SM00822"/>
    </source>
</evidence>
<dbReference type="SMART" id="SM00822">
    <property type="entry name" value="PKS_KR"/>
    <property type="match status" value="1"/>
</dbReference>
<dbReference type="InterPro" id="IPR036291">
    <property type="entry name" value="NAD(P)-bd_dom_sf"/>
</dbReference>
<dbReference type="InterPro" id="IPR057326">
    <property type="entry name" value="KR_dom"/>
</dbReference>
<evidence type="ECO:0000313" key="3">
    <source>
        <dbReference type="EMBL" id="THT97572.1"/>
    </source>
</evidence>
<comment type="similarity">
    <text evidence="1">Belongs to the short-chain dehydrogenases/reductases (SDR) family.</text>
</comment>
<keyword evidence="4" id="KW-1185">Reference proteome</keyword>
<accession>A0A4S8ES43</accession>
<dbReference type="Proteomes" id="UP000308917">
    <property type="component" value="Unassembled WGS sequence"/>
</dbReference>
<dbReference type="CDD" id="cd05233">
    <property type="entry name" value="SDR_c"/>
    <property type="match status" value="1"/>
</dbReference>
<feature type="domain" description="Ketoreductase" evidence="2">
    <location>
        <begin position="25"/>
        <end position="209"/>
    </location>
</feature>
<dbReference type="GO" id="GO:0030497">
    <property type="term" value="P:fatty acid elongation"/>
    <property type="evidence" value="ECO:0007669"/>
    <property type="project" value="TreeGrafter"/>
</dbReference>
<dbReference type="PANTHER" id="PTHR42760:SF123">
    <property type="entry name" value="OXIDOREDUCTASE"/>
    <property type="match status" value="1"/>
</dbReference>
<dbReference type="InterPro" id="IPR002347">
    <property type="entry name" value="SDR_fam"/>
</dbReference>
<dbReference type="OrthoDB" id="9806974at2"/>
<comment type="caution">
    <text evidence="3">The sequence shown here is derived from an EMBL/GenBank/DDBJ whole genome shotgun (WGS) entry which is preliminary data.</text>
</comment>
<dbReference type="GO" id="GO:0016616">
    <property type="term" value="F:oxidoreductase activity, acting on the CH-OH group of donors, NAD or NADP as acceptor"/>
    <property type="evidence" value="ECO:0007669"/>
    <property type="project" value="UniProtKB-ARBA"/>
</dbReference>
<dbReference type="InterPro" id="IPR020904">
    <property type="entry name" value="Sc_DH/Rdtase_CS"/>
</dbReference>
<evidence type="ECO:0000313" key="4">
    <source>
        <dbReference type="Proteomes" id="UP000308917"/>
    </source>
</evidence>
<dbReference type="Pfam" id="PF13561">
    <property type="entry name" value="adh_short_C2"/>
    <property type="match status" value="1"/>
</dbReference>
<gene>
    <name evidence="3" type="ORF">E9531_15645</name>
</gene>
<dbReference type="AlphaFoldDB" id="A0A4S8ES43"/>
<dbReference type="Gene3D" id="3.40.50.720">
    <property type="entry name" value="NAD(P)-binding Rossmann-like Domain"/>
    <property type="match status" value="1"/>
</dbReference>
<organism evidence="3 4">
    <name type="scientific">Lampropedia puyangensis</name>
    <dbReference type="NCBI Taxonomy" id="1330072"/>
    <lineage>
        <taxon>Bacteria</taxon>
        <taxon>Pseudomonadati</taxon>
        <taxon>Pseudomonadota</taxon>
        <taxon>Betaproteobacteria</taxon>
        <taxon>Burkholderiales</taxon>
        <taxon>Comamonadaceae</taxon>
        <taxon>Lampropedia</taxon>
    </lineage>
</organism>
<protein>
    <submittedName>
        <fullName evidence="3">SDR family oxidoreductase</fullName>
    </submittedName>
</protein>
<reference evidence="3 4" key="1">
    <citation type="journal article" date="2015" name="Antonie Van Leeuwenhoek">
        <title>Lampropedia puyangensis sp. nov., isolated from symptomatic bark of Populus ? euramericana canker and emended description of Lampropedia hyalina (Ehrenberg 1832) Lee et al. 2004.</title>
        <authorList>
            <person name="Li Y."/>
            <person name="Wang T."/>
            <person name="Piao C.G."/>
            <person name="Wang L.F."/>
            <person name="Tian G.Z."/>
            <person name="Zhu T.H."/>
            <person name="Guo M.W."/>
        </authorList>
    </citation>
    <scope>NUCLEOTIDE SEQUENCE [LARGE SCALE GENOMIC DNA]</scope>
    <source>
        <strain evidence="3 4">2-bin</strain>
    </source>
</reference>
<dbReference type="PRINTS" id="PR00081">
    <property type="entry name" value="GDHRDH"/>
</dbReference>
<dbReference type="PROSITE" id="PS00061">
    <property type="entry name" value="ADH_SHORT"/>
    <property type="match status" value="1"/>
</dbReference>
<evidence type="ECO:0000256" key="1">
    <source>
        <dbReference type="ARBA" id="ARBA00006484"/>
    </source>
</evidence>
<dbReference type="SUPFAM" id="SSF51735">
    <property type="entry name" value="NAD(P)-binding Rossmann-fold domains"/>
    <property type="match status" value="1"/>
</dbReference>
<dbReference type="NCBIfam" id="NF005559">
    <property type="entry name" value="PRK07231.1"/>
    <property type="match status" value="1"/>
</dbReference>
<dbReference type="PANTHER" id="PTHR42760">
    <property type="entry name" value="SHORT-CHAIN DEHYDROGENASES/REDUCTASES FAMILY MEMBER"/>
    <property type="match status" value="1"/>
</dbReference>
<dbReference type="FunFam" id="3.40.50.720:FF:000084">
    <property type="entry name" value="Short-chain dehydrogenase reductase"/>
    <property type="match status" value="1"/>
</dbReference>
<dbReference type="PRINTS" id="PR00080">
    <property type="entry name" value="SDRFAMILY"/>
</dbReference>
<sequence length="288" mass="29679">MASIPSPTQLPHSTPEPHWLGLQGRVCAVTGAGSGIGAAIAQALASAGARVALVDRDLAAAQTLAKALSSQGAQALAVHCDIADTQQVQSAAAQVREALGPTEVLINNAGLLRAAPLESVSPEQWNAVLAVNLTGYLLCAQHFGHDMLTHGRGSIVHVASISSLHPQTGSGAYSASKAGVLLLSRQLAAEWGPKGIRSNVVCPGMIRTALSASFYEEPGFEARRAAATANRRIGEPQDIAEPVLFLASERAAYVNGAELLVDGGLGCMLMDMVPRPGFNNLTAQGSPN</sequence>